<feature type="region of interest" description="Disordered" evidence="1">
    <location>
        <begin position="199"/>
        <end position="231"/>
    </location>
</feature>
<evidence type="ECO:0000313" key="3">
    <source>
        <dbReference type="Proteomes" id="UP000002729"/>
    </source>
</evidence>
<gene>
    <name evidence="2" type="ORF">AURANDRAFT_71776</name>
</gene>
<keyword evidence="3" id="KW-1185">Reference proteome</keyword>
<dbReference type="Pfam" id="PF14769">
    <property type="entry name" value="CLAMP"/>
    <property type="match status" value="1"/>
</dbReference>
<dbReference type="PANTHER" id="PTHR28457">
    <property type="entry name" value="COILED-COIL DOMAIN-CONTAINING PROTEIN 189"/>
    <property type="match status" value="1"/>
</dbReference>
<dbReference type="InParanoid" id="F0YB80"/>
<accession>F0YB80</accession>
<organism evidence="3">
    <name type="scientific">Aureococcus anophagefferens</name>
    <name type="common">Harmful bloom alga</name>
    <dbReference type="NCBI Taxonomy" id="44056"/>
    <lineage>
        <taxon>Eukaryota</taxon>
        <taxon>Sar</taxon>
        <taxon>Stramenopiles</taxon>
        <taxon>Ochrophyta</taxon>
        <taxon>Pelagophyceae</taxon>
        <taxon>Pelagomonadales</taxon>
        <taxon>Pelagomonadaceae</taxon>
        <taxon>Aureococcus</taxon>
    </lineage>
</organism>
<name>F0YB80_AURAN</name>
<feature type="compositionally biased region" description="Acidic residues" evidence="1">
    <location>
        <begin position="205"/>
        <end position="228"/>
    </location>
</feature>
<dbReference type="GeneID" id="20228392"/>
<dbReference type="PANTHER" id="PTHR28457:SF1">
    <property type="entry name" value="CILIA- AND FLAGELLA-ASSOCIATED PROTEIN 119"/>
    <property type="match status" value="1"/>
</dbReference>
<sequence>MVRFTVSRREANSRAMELGFHIKQVDINDSLLAIHDGVEMRRTLAGLVKVSDSLSSEQSEIVHDFYFYLFAFSRENRFSHEKTSTLLSICRDVFDGDMGTNDPAKHMGTSFERLEGMLLRHAVFRPPKSIGVFDEGDVRSILNFMLHNYYRHWRLYKVCFTRRLQCTFTQVLPFGVEEPAAYRPAYRPLVELLPLGEAPPAVLEPEPEPEEEGGEAEDGEATGEEPPADEARATSAGIFDGSWHHFAGTARSSGTWRLMNVPCGSWSLACFVTL</sequence>
<evidence type="ECO:0000313" key="2">
    <source>
        <dbReference type="EMBL" id="EGB07612.1"/>
    </source>
</evidence>
<dbReference type="InterPro" id="IPR032727">
    <property type="entry name" value="CLAMP"/>
</dbReference>
<protein>
    <submittedName>
        <fullName evidence="2">Uncharacterized protein</fullName>
    </submittedName>
</protein>
<dbReference type="KEGG" id="aaf:AURANDRAFT_71776"/>
<dbReference type="eggNOG" id="ENOG502S7XE">
    <property type="taxonomic scope" value="Eukaryota"/>
</dbReference>
<dbReference type="AlphaFoldDB" id="F0YB80"/>
<proteinExistence type="predicted"/>
<dbReference type="OrthoDB" id="425082at2759"/>
<dbReference type="Proteomes" id="UP000002729">
    <property type="component" value="Unassembled WGS sequence"/>
</dbReference>
<evidence type="ECO:0000256" key="1">
    <source>
        <dbReference type="SAM" id="MobiDB-lite"/>
    </source>
</evidence>
<reference evidence="2 3" key="1">
    <citation type="journal article" date="2011" name="Proc. Natl. Acad. Sci. U.S.A.">
        <title>Niche of harmful alga Aureococcus anophagefferens revealed through ecogenomics.</title>
        <authorList>
            <person name="Gobler C.J."/>
            <person name="Berry D.L."/>
            <person name="Dyhrman S.T."/>
            <person name="Wilhelm S.W."/>
            <person name="Salamov A."/>
            <person name="Lobanov A.V."/>
            <person name="Zhang Y."/>
            <person name="Collier J.L."/>
            <person name="Wurch L.L."/>
            <person name="Kustka A.B."/>
            <person name="Dill B.D."/>
            <person name="Shah M."/>
            <person name="VerBerkmoes N.C."/>
            <person name="Kuo A."/>
            <person name="Terry A."/>
            <person name="Pangilinan J."/>
            <person name="Lindquist E.A."/>
            <person name="Lucas S."/>
            <person name="Paulsen I.T."/>
            <person name="Hattenrath-Lehmann T.K."/>
            <person name="Talmage S.C."/>
            <person name="Walker E.A."/>
            <person name="Koch F."/>
            <person name="Burson A.M."/>
            <person name="Marcoval M.A."/>
            <person name="Tang Y.Z."/>
            <person name="Lecleir G.R."/>
            <person name="Coyne K.J."/>
            <person name="Berg G.M."/>
            <person name="Bertrand E.M."/>
            <person name="Saito M.A."/>
            <person name="Gladyshev V.N."/>
            <person name="Grigoriev I.V."/>
        </authorList>
    </citation>
    <scope>NUCLEOTIDE SEQUENCE [LARGE SCALE GENOMIC DNA]</scope>
    <source>
        <strain evidence="3">CCMP 1984</strain>
    </source>
</reference>
<dbReference type="RefSeq" id="XP_009037610.1">
    <property type="nucleotide sequence ID" value="XM_009039362.1"/>
</dbReference>
<dbReference type="EMBL" id="GL833130">
    <property type="protein sequence ID" value="EGB07612.1"/>
    <property type="molecule type" value="Genomic_DNA"/>
</dbReference>